<feature type="non-terminal residue" evidence="1">
    <location>
        <position position="513"/>
    </location>
</feature>
<gene>
    <name evidence="1" type="ORF">LCGC14_2458290</name>
</gene>
<comment type="caution">
    <text evidence="1">The sequence shown here is derived from an EMBL/GenBank/DDBJ whole genome shotgun (WGS) entry which is preliminary data.</text>
</comment>
<accession>A0A0F9BEI2</accession>
<organism evidence="1">
    <name type="scientific">marine sediment metagenome</name>
    <dbReference type="NCBI Taxonomy" id="412755"/>
    <lineage>
        <taxon>unclassified sequences</taxon>
        <taxon>metagenomes</taxon>
        <taxon>ecological metagenomes</taxon>
    </lineage>
</organism>
<dbReference type="EMBL" id="LAZR01038209">
    <property type="protein sequence ID" value="KKL20155.1"/>
    <property type="molecule type" value="Genomic_DNA"/>
</dbReference>
<dbReference type="AlphaFoldDB" id="A0A0F9BEI2"/>
<protein>
    <submittedName>
        <fullName evidence="1">Uncharacterized protein</fullName>
    </submittedName>
</protein>
<reference evidence="1" key="1">
    <citation type="journal article" date="2015" name="Nature">
        <title>Complex archaea that bridge the gap between prokaryotes and eukaryotes.</title>
        <authorList>
            <person name="Spang A."/>
            <person name="Saw J.H."/>
            <person name="Jorgensen S.L."/>
            <person name="Zaremba-Niedzwiedzka K."/>
            <person name="Martijn J."/>
            <person name="Lind A.E."/>
            <person name="van Eijk R."/>
            <person name="Schleper C."/>
            <person name="Guy L."/>
            <person name="Ettema T.J."/>
        </authorList>
    </citation>
    <scope>NUCLEOTIDE SEQUENCE</scope>
</reference>
<evidence type="ECO:0000313" key="1">
    <source>
        <dbReference type="EMBL" id="KKL20155.1"/>
    </source>
</evidence>
<name>A0A0F9BEI2_9ZZZZ</name>
<proteinExistence type="predicted"/>
<feature type="non-terminal residue" evidence="1">
    <location>
        <position position="1"/>
    </location>
</feature>
<sequence>ISLDSTEPIFTFTIDRRNIANISCQGIERHYGIAQGRTSPGFFVGSVTNLEDLVCHWNLRACDISLWFIDPQHLERYTDLIPAVEKAVQDVAIYRHKWDRKIAVWTRWEDLDGACKSFGESKLLRCRVSDGTWNGHNVRAPMMYFGEASVLGVVSGEYSKPKVSFALSDKPFCSDIGFHQQRLVASVSFIGGLYKDEQHTFQAPYLPELNEFYARTMHFQYDKLRIEPGRIGIVIDVADHDSFLYALPVVELMERIFDMAGYEAKLSNAGLITKQLITRLDGVQGGRVFKVPGVRRLLKTFGPNKSITKRTALQTIGSKDPDRPDTNFNDHKDLYIESRPIDEKLTPRAVFGYLVEKGLFRVGADLTCPSCKLNSWIPLDTLKHKVVCDLCGHEHDVTRNLTDVNEWRYRRSGVFGVEKNAQGAVPVSLTLQQLETSFVSAIGEHMYLPSLDLTPKTDAGGTECETDFVWVIPRAYPRKTVVILAECKDQGPITSDEVSKLKRVADALPRKRF</sequence>